<gene>
    <name evidence="2" type="ORF">I303_08703</name>
    <name evidence="3" type="ORF">I303_106654</name>
</gene>
<evidence type="ECO:0000313" key="2">
    <source>
        <dbReference type="EMBL" id="OBR81317.1"/>
    </source>
</evidence>
<dbReference type="VEuPathDB" id="FungiDB:I303_08703"/>
<organism evidence="2">
    <name type="scientific">Kwoniella dejecticola CBS 10117</name>
    <dbReference type="NCBI Taxonomy" id="1296121"/>
    <lineage>
        <taxon>Eukaryota</taxon>
        <taxon>Fungi</taxon>
        <taxon>Dikarya</taxon>
        <taxon>Basidiomycota</taxon>
        <taxon>Agaricomycotina</taxon>
        <taxon>Tremellomycetes</taxon>
        <taxon>Tremellales</taxon>
        <taxon>Cryptococcaceae</taxon>
        <taxon>Kwoniella</taxon>
    </lineage>
</organism>
<dbReference type="RefSeq" id="XP_018259159.1">
    <property type="nucleotide sequence ID" value="XM_018411958.1"/>
</dbReference>
<evidence type="ECO:0000256" key="1">
    <source>
        <dbReference type="SAM" id="MobiDB-lite"/>
    </source>
</evidence>
<dbReference type="GeneID" id="28972402"/>
<dbReference type="KEGG" id="kdj:28972402"/>
<feature type="region of interest" description="Disordered" evidence="1">
    <location>
        <begin position="124"/>
        <end position="268"/>
    </location>
</feature>
<protein>
    <recommendedName>
        <fullName evidence="5">Swi5-dependent recombination DNA repair protein 1</fullName>
    </recommendedName>
</protein>
<dbReference type="EMBL" id="KI894038">
    <property type="protein sequence ID" value="OBR81317.1"/>
    <property type="molecule type" value="Genomic_DNA"/>
</dbReference>
<feature type="compositionally biased region" description="Polar residues" evidence="1">
    <location>
        <begin position="390"/>
        <end position="401"/>
    </location>
</feature>
<name>A0A1A5ZU30_9TREE</name>
<feature type="compositionally biased region" description="Low complexity" evidence="1">
    <location>
        <begin position="302"/>
        <end position="320"/>
    </location>
</feature>
<feature type="compositionally biased region" description="Acidic residues" evidence="1">
    <location>
        <begin position="124"/>
        <end position="141"/>
    </location>
</feature>
<dbReference type="Gene3D" id="6.10.140.1020">
    <property type="match status" value="1"/>
</dbReference>
<dbReference type="EMBL" id="CP144537">
    <property type="protein sequence ID" value="WWC64047.1"/>
    <property type="molecule type" value="Genomic_DNA"/>
</dbReference>
<evidence type="ECO:0000313" key="3">
    <source>
        <dbReference type="EMBL" id="WWC64047.1"/>
    </source>
</evidence>
<reference evidence="3" key="3">
    <citation type="submission" date="2024-02" db="EMBL/GenBank/DDBJ databases">
        <title>Comparative genomics of Cryptococcus and Kwoniella reveals pathogenesis evolution and contrasting modes of karyotype evolution via chromosome fusion or intercentromeric recombination.</title>
        <authorList>
            <person name="Coelho M.A."/>
            <person name="David-Palma M."/>
            <person name="Shea T."/>
            <person name="Bowers K."/>
            <person name="McGinley-Smith S."/>
            <person name="Mohammad A.W."/>
            <person name="Gnirke A."/>
            <person name="Yurkov A.M."/>
            <person name="Nowrousian M."/>
            <person name="Sun S."/>
            <person name="Cuomo C.A."/>
            <person name="Heitman J."/>
        </authorList>
    </citation>
    <scope>NUCLEOTIDE SEQUENCE</scope>
    <source>
        <strain evidence="3">CBS 10117</strain>
    </source>
</reference>
<dbReference type="OrthoDB" id="2576607at2759"/>
<dbReference type="STRING" id="1296121.A0A1A5ZU30"/>
<feature type="region of interest" description="Disordered" evidence="1">
    <location>
        <begin position="283"/>
        <end position="427"/>
    </location>
</feature>
<evidence type="ECO:0000313" key="4">
    <source>
        <dbReference type="Proteomes" id="UP000078595"/>
    </source>
</evidence>
<feature type="region of interest" description="Disordered" evidence="1">
    <location>
        <begin position="554"/>
        <end position="605"/>
    </location>
</feature>
<keyword evidence="4" id="KW-1185">Reference proteome</keyword>
<feature type="compositionally biased region" description="Basic and acidic residues" evidence="1">
    <location>
        <begin position="215"/>
        <end position="230"/>
    </location>
</feature>
<feature type="compositionally biased region" description="Polar residues" evidence="1">
    <location>
        <begin position="556"/>
        <end position="574"/>
    </location>
</feature>
<dbReference type="AlphaFoldDB" id="A0A1A5ZU30"/>
<sequence length="644" mass="72922">MSRDSQALILWQPRYLFFPPVQEPPPPTQVFRHVDLGQRDGRSIRRQRSIFGPATPNEAHTPDHESIFPQIYLNNTFLRFILNPPRHLHTIQLAPHPSFSGYTNTITHPDRSSRTEAFIEDVQEDADVSMEDSDEEEEEEKIEERQVDEADAKESSLESIDEGCTISPAPTPDKPTARPTKIVLKRKSPEPARLEEDRERPEEGVDEDVFQSTDIRAKRSKSNEKMEQWRVGKRPGYQGSFIAPKKIVQSEDNHGGGTEGGSIIGRKRTFNEDITSSAEKVLKKPFKPPTRVILRPKLNTKPSPTIETLPPSSSPPSTLIKESPSSSPIVLPKVDPFFPDFPTPPYPYLQEPAKDEPKSKTKSKISAKPFKTPAKLTAPTSFPTPTPTPKANSRSRSTNSHDIYPTPMSLRSKKSTDTRSANSHSEMTALQNEIMITKQALKYLREDDDEKLRDLVVIWRNAGREIVEKLFGVVPKPIDFGDNAPTKIFARYNRPSFFAEDELLGVPSGSLSNDQLEYIKNAPRNRDGEVCDEDGISLMLGVSQREQDRFWEEVTSGKQGDSNQKRWSSQTPLNYTVHKRTTSSTPTEKLSWQSRSLSEPESESEAESQLQEWNYAALMRMYGVDPALLGWNEVVEDWEEMIVM</sequence>
<evidence type="ECO:0008006" key="5">
    <source>
        <dbReference type="Google" id="ProtNLM"/>
    </source>
</evidence>
<reference evidence="2" key="1">
    <citation type="submission" date="2013-07" db="EMBL/GenBank/DDBJ databases">
        <title>The Genome Sequence of Cryptococcus dejecticola CBS10117.</title>
        <authorList>
            <consortium name="The Broad Institute Genome Sequencing Platform"/>
            <person name="Cuomo C."/>
            <person name="Litvintseva A."/>
            <person name="Chen Y."/>
            <person name="Heitman J."/>
            <person name="Sun S."/>
            <person name="Springer D."/>
            <person name="Dromer F."/>
            <person name="Young S.K."/>
            <person name="Zeng Q."/>
            <person name="Gargeya S."/>
            <person name="Fitzgerald M."/>
            <person name="Abouelleil A."/>
            <person name="Alvarado L."/>
            <person name="Berlin A.M."/>
            <person name="Chapman S.B."/>
            <person name="Dewar J."/>
            <person name="Goldberg J."/>
            <person name="Griggs A."/>
            <person name="Gujja S."/>
            <person name="Hansen M."/>
            <person name="Howarth C."/>
            <person name="Imamovic A."/>
            <person name="Larimer J."/>
            <person name="McCowan C."/>
            <person name="Murphy C."/>
            <person name="Pearson M."/>
            <person name="Priest M."/>
            <person name="Roberts A."/>
            <person name="Saif S."/>
            <person name="Shea T."/>
            <person name="Sykes S."/>
            <person name="Wortman J."/>
            <person name="Nusbaum C."/>
            <person name="Birren B."/>
        </authorList>
    </citation>
    <scope>NUCLEOTIDE SEQUENCE [LARGE SCALE GENOMIC DNA]</scope>
    <source>
        <strain evidence="2">CBS 10117</strain>
    </source>
</reference>
<accession>A0A1A5ZU30</accession>
<proteinExistence type="predicted"/>
<dbReference type="Proteomes" id="UP000078595">
    <property type="component" value="Chromosome 8"/>
</dbReference>
<feature type="compositionally biased region" description="Polar residues" evidence="1">
    <location>
        <begin position="418"/>
        <end position="427"/>
    </location>
</feature>
<feature type="compositionally biased region" description="Basic and acidic residues" evidence="1">
    <location>
        <begin position="142"/>
        <end position="156"/>
    </location>
</feature>
<feature type="compositionally biased region" description="Polar residues" evidence="1">
    <location>
        <begin position="582"/>
        <end position="592"/>
    </location>
</feature>
<feature type="compositionally biased region" description="Basic and acidic residues" evidence="1">
    <location>
        <begin position="187"/>
        <end position="203"/>
    </location>
</feature>
<reference evidence="3" key="2">
    <citation type="submission" date="2013-07" db="EMBL/GenBank/DDBJ databases">
        <authorList>
            <consortium name="The Broad Institute Genome Sequencing Platform"/>
            <person name="Cuomo C."/>
            <person name="Litvintseva A."/>
            <person name="Chen Y."/>
            <person name="Heitman J."/>
            <person name="Sun S."/>
            <person name="Springer D."/>
            <person name="Dromer F."/>
            <person name="Young S.K."/>
            <person name="Zeng Q."/>
            <person name="Gargeya S."/>
            <person name="Fitzgerald M."/>
            <person name="Abouelleil A."/>
            <person name="Alvarado L."/>
            <person name="Berlin A.M."/>
            <person name="Chapman S.B."/>
            <person name="Dewar J."/>
            <person name="Goldberg J."/>
            <person name="Griggs A."/>
            <person name="Gujja S."/>
            <person name="Hansen M."/>
            <person name="Howarth C."/>
            <person name="Imamovic A."/>
            <person name="Larimer J."/>
            <person name="McCowan C."/>
            <person name="Murphy C."/>
            <person name="Pearson M."/>
            <person name="Priest M."/>
            <person name="Roberts A."/>
            <person name="Saif S."/>
            <person name="Shea T."/>
            <person name="Sykes S."/>
            <person name="Wortman J."/>
            <person name="Nusbaum C."/>
            <person name="Birren B."/>
        </authorList>
    </citation>
    <scope>NUCLEOTIDE SEQUENCE</scope>
    <source>
        <strain evidence="3">CBS 10117</strain>
    </source>
</reference>